<evidence type="ECO:0000256" key="1">
    <source>
        <dbReference type="SAM" id="MobiDB-lite"/>
    </source>
</evidence>
<dbReference type="GO" id="GO:0001786">
    <property type="term" value="F:phosphatidylserine binding"/>
    <property type="evidence" value="ECO:0007669"/>
    <property type="project" value="TreeGrafter"/>
</dbReference>
<dbReference type="FunFam" id="2.60.40.150:FF:000182">
    <property type="entry name" value="Synaptotagmin 8"/>
    <property type="match status" value="1"/>
</dbReference>
<dbReference type="Proteomes" id="UP000708208">
    <property type="component" value="Unassembled WGS sequence"/>
</dbReference>
<dbReference type="EMBL" id="CAJVCH010265354">
    <property type="protein sequence ID" value="CAG7734222.1"/>
    <property type="molecule type" value="Genomic_DNA"/>
</dbReference>
<dbReference type="InterPro" id="IPR000008">
    <property type="entry name" value="C2_dom"/>
</dbReference>
<accession>A0A8J2PEA1</accession>
<dbReference type="SMART" id="SM00239">
    <property type="entry name" value="C2"/>
    <property type="match status" value="2"/>
</dbReference>
<dbReference type="GO" id="GO:0031045">
    <property type="term" value="C:dense core granule"/>
    <property type="evidence" value="ECO:0007669"/>
    <property type="project" value="TreeGrafter"/>
</dbReference>
<feature type="domain" description="C2" evidence="3">
    <location>
        <begin position="299"/>
        <end position="418"/>
    </location>
</feature>
<proteinExistence type="predicted"/>
<sequence length="445" mass="50208">MERKLQAVRMAPRSTVWYGSDEELGRFIRSLDLKSTKEPEIMDVGTTSEPAPTEPPGPGIGQKILDKAEELGDKAIHFTADKTKLPVWGVVLILIGIVIVIIVGICFCLRRQWKKFKSSDKGKALASKGFMGKLVGGKEDGDTGGLITDMDPVAADEPEEPAEEQEFLGKLKYKLEYDFNTTHLTVTIIQAEELKAMDSGGTSDPYVKVFFADNKKKKFETKVHRGTLNPQFDETFVFKNMPFAEIMCKTLMIQVFDFDRFSKHDQIGEVKVVMCQIDLAVPFEGWKELDPPFDENSQALGEVCFSLRYVPTSGKLTVCIIEAKNLKKMDFGGLSDPFVKINLFMGGKKFKKKKTAVKMNTLNPYFNESFTFEITPEQLPKCHIILTILDYDRIGTCDPIGKVAVGSNQEGKGREHWMAMVNTPRRPIAQWHELRDPEEFKPEKK</sequence>
<evidence type="ECO:0000313" key="5">
    <source>
        <dbReference type="Proteomes" id="UP000708208"/>
    </source>
</evidence>
<dbReference type="AlphaFoldDB" id="A0A8J2PEA1"/>
<organism evidence="4 5">
    <name type="scientific">Allacma fusca</name>
    <dbReference type="NCBI Taxonomy" id="39272"/>
    <lineage>
        <taxon>Eukaryota</taxon>
        <taxon>Metazoa</taxon>
        <taxon>Ecdysozoa</taxon>
        <taxon>Arthropoda</taxon>
        <taxon>Hexapoda</taxon>
        <taxon>Collembola</taxon>
        <taxon>Symphypleona</taxon>
        <taxon>Sminthuridae</taxon>
        <taxon>Allacma</taxon>
    </lineage>
</organism>
<keyword evidence="2" id="KW-0472">Membrane</keyword>
<dbReference type="PANTHER" id="PTHR10024">
    <property type="entry name" value="SYNAPTOTAGMIN"/>
    <property type="match status" value="1"/>
</dbReference>
<dbReference type="GO" id="GO:0030672">
    <property type="term" value="C:synaptic vesicle membrane"/>
    <property type="evidence" value="ECO:0007669"/>
    <property type="project" value="TreeGrafter"/>
</dbReference>
<dbReference type="GO" id="GO:0005886">
    <property type="term" value="C:plasma membrane"/>
    <property type="evidence" value="ECO:0007669"/>
    <property type="project" value="TreeGrafter"/>
</dbReference>
<gene>
    <name evidence="4" type="ORF">AFUS01_LOCUS22622</name>
</gene>
<name>A0A8J2PEA1_9HEXA</name>
<evidence type="ECO:0000256" key="2">
    <source>
        <dbReference type="SAM" id="Phobius"/>
    </source>
</evidence>
<comment type="caution">
    <text evidence="4">The sequence shown here is derived from an EMBL/GenBank/DDBJ whole genome shotgun (WGS) entry which is preliminary data.</text>
</comment>
<dbReference type="GO" id="GO:0048791">
    <property type="term" value="P:calcium ion-regulated exocytosis of neurotransmitter"/>
    <property type="evidence" value="ECO:0007669"/>
    <property type="project" value="TreeGrafter"/>
</dbReference>
<dbReference type="PANTHER" id="PTHR10024:SF368">
    <property type="entry name" value="C2 DOMAIN-CONTAINING PROTEIN"/>
    <property type="match status" value="1"/>
</dbReference>
<dbReference type="GO" id="GO:0030276">
    <property type="term" value="F:clathrin binding"/>
    <property type="evidence" value="ECO:0007669"/>
    <property type="project" value="TreeGrafter"/>
</dbReference>
<dbReference type="FunFam" id="2.60.40.150:FF:000016">
    <property type="entry name" value="Synaptotagmin 1"/>
    <property type="match status" value="1"/>
</dbReference>
<keyword evidence="2" id="KW-0812">Transmembrane</keyword>
<evidence type="ECO:0000259" key="3">
    <source>
        <dbReference type="PROSITE" id="PS50004"/>
    </source>
</evidence>
<dbReference type="OrthoDB" id="67700at2759"/>
<reference evidence="4" key="1">
    <citation type="submission" date="2021-06" db="EMBL/GenBank/DDBJ databases">
        <authorList>
            <person name="Hodson N. C."/>
            <person name="Mongue J. A."/>
            <person name="Jaron S. K."/>
        </authorList>
    </citation>
    <scope>NUCLEOTIDE SEQUENCE</scope>
</reference>
<dbReference type="GO" id="GO:0005544">
    <property type="term" value="F:calcium-dependent phospholipid binding"/>
    <property type="evidence" value="ECO:0007669"/>
    <property type="project" value="TreeGrafter"/>
</dbReference>
<dbReference type="GO" id="GO:0048488">
    <property type="term" value="P:synaptic vesicle endocytosis"/>
    <property type="evidence" value="ECO:0007669"/>
    <property type="project" value="TreeGrafter"/>
</dbReference>
<dbReference type="PROSITE" id="PS50004">
    <property type="entry name" value="C2"/>
    <property type="match status" value="2"/>
</dbReference>
<evidence type="ECO:0000313" key="4">
    <source>
        <dbReference type="EMBL" id="CAG7734222.1"/>
    </source>
</evidence>
<feature type="transmembrane region" description="Helical" evidence="2">
    <location>
        <begin position="87"/>
        <end position="109"/>
    </location>
</feature>
<dbReference type="GO" id="GO:0005509">
    <property type="term" value="F:calcium ion binding"/>
    <property type="evidence" value="ECO:0007669"/>
    <property type="project" value="TreeGrafter"/>
</dbReference>
<keyword evidence="5" id="KW-1185">Reference proteome</keyword>
<dbReference type="Pfam" id="PF00168">
    <property type="entry name" value="C2"/>
    <property type="match status" value="2"/>
</dbReference>
<feature type="domain" description="C2" evidence="3">
    <location>
        <begin position="167"/>
        <end position="287"/>
    </location>
</feature>
<feature type="region of interest" description="Disordered" evidence="1">
    <location>
        <begin position="142"/>
        <end position="161"/>
    </location>
</feature>
<keyword evidence="2" id="KW-1133">Transmembrane helix</keyword>
<dbReference type="GO" id="GO:0000149">
    <property type="term" value="F:SNARE binding"/>
    <property type="evidence" value="ECO:0007669"/>
    <property type="project" value="TreeGrafter"/>
</dbReference>
<dbReference type="GO" id="GO:0030424">
    <property type="term" value="C:axon"/>
    <property type="evidence" value="ECO:0007669"/>
    <property type="project" value="TreeGrafter"/>
</dbReference>
<protein>
    <recommendedName>
        <fullName evidence="3">C2 domain-containing protein</fullName>
    </recommendedName>
</protein>